<feature type="compositionally biased region" description="Basic and acidic residues" evidence="1">
    <location>
        <begin position="237"/>
        <end position="249"/>
    </location>
</feature>
<reference evidence="2" key="2">
    <citation type="submission" date="2020-03" db="EMBL/GenBank/DDBJ databases">
        <authorList>
            <person name="Fu F.-F."/>
            <person name="Chen J."/>
        </authorList>
    </citation>
    <scope>NUCLEOTIDE SEQUENCE</scope>
    <source>
        <strain evidence="2">Lc1</strain>
    </source>
</reference>
<proteinExistence type="predicted"/>
<dbReference type="Proteomes" id="UP000613401">
    <property type="component" value="Unassembled WGS sequence"/>
</dbReference>
<reference evidence="2" key="1">
    <citation type="journal article" date="2020" name="Phytopathology">
        <title>Genome sequence and comparative analysis of Colletotrichum gloeosporioides isolated from Liriodendron leaves.</title>
        <authorList>
            <person name="Fu F.F."/>
            <person name="Hao Z."/>
            <person name="Wang P."/>
            <person name="Lu Y."/>
            <person name="Xue L.J."/>
            <person name="Wei G."/>
            <person name="Tian Y."/>
            <person name="Baishi H."/>
            <person name="Xu H."/>
            <person name="Shi J."/>
            <person name="Cheng T."/>
            <person name="Wang G."/>
            <person name="Yi Y."/>
            <person name="Chen J."/>
        </authorList>
    </citation>
    <scope>NUCLEOTIDE SEQUENCE</scope>
    <source>
        <strain evidence="2">Lc1</strain>
    </source>
</reference>
<keyword evidence="3" id="KW-1185">Reference proteome</keyword>
<dbReference type="GeneID" id="69013883"/>
<feature type="compositionally biased region" description="Low complexity" evidence="1">
    <location>
        <begin position="119"/>
        <end position="134"/>
    </location>
</feature>
<dbReference type="RefSeq" id="XP_045260386.1">
    <property type="nucleotide sequence ID" value="XM_045406734.1"/>
</dbReference>
<comment type="caution">
    <text evidence="2">The sequence shown here is derived from an EMBL/GenBank/DDBJ whole genome shotgun (WGS) entry which is preliminary data.</text>
</comment>
<organism evidence="2 3">
    <name type="scientific">Colletotrichum gloeosporioides</name>
    <name type="common">Anthracnose fungus</name>
    <name type="synonym">Glomerella cingulata</name>
    <dbReference type="NCBI Taxonomy" id="474922"/>
    <lineage>
        <taxon>Eukaryota</taxon>
        <taxon>Fungi</taxon>
        <taxon>Dikarya</taxon>
        <taxon>Ascomycota</taxon>
        <taxon>Pezizomycotina</taxon>
        <taxon>Sordariomycetes</taxon>
        <taxon>Hypocreomycetidae</taxon>
        <taxon>Glomerellales</taxon>
        <taxon>Glomerellaceae</taxon>
        <taxon>Colletotrichum</taxon>
        <taxon>Colletotrichum gloeosporioides species complex</taxon>
    </lineage>
</organism>
<name>A0A8H4FGC5_COLGL</name>
<evidence type="ECO:0000313" key="2">
    <source>
        <dbReference type="EMBL" id="KAF3801227.1"/>
    </source>
</evidence>
<feature type="region of interest" description="Disordered" evidence="1">
    <location>
        <begin position="190"/>
        <end position="273"/>
    </location>
</feature>
<dbReference type="AlphaFoldDB" id="A0A8H4FGC5"/>
<evidence type="ECO:0000313" key="3">
    <source>
        <dbReference type="Proteomes" id="UP000613401"/>
    </source>
</evidence>
<evidence type="ECO:0000256" key="1">
    <source>
        <dbReference type="SAM" id="MobiDB-lite"/>
    </source>
</evidence>
<accession>A0A8H4FGC5</accession>
<sequence>MTQNHLPLTQPATIRISFSSKLLHDKPRSPGYLPTSSQDRKAHCSSLACLVLRVKEGIVGWLPGYLLSFRRFLYFDYSPSFYCFLHLDYFFSFHYFHFTSTFFPEQEQKSPLPRPMHLSNRNSAPAPTSANAAPKQVDKGLQSFLDGSAGRPAAPGNTASTATQDAAPHLARVGTLSLAPAVSQQTIASTSNTASAGIPPHLTPRAVASHNTAPVRPAAPPKASVTKNQPAAGSVAGEHDKKDHVKHEQSPAPAQRNGLGQSIWAGNDSTTVETPRKNALPVCESGNGKESKSVLPNIDVDTLGSQSKREKHALFEGNANRMLANLPIAPIIATENSTTPASATKNASFVAIWDAVQEGRNQSDIQDLLRDMQSLPAADGKVMQPVMQSTAVAETAQDIADDPKTCNCPERPRGLHGLSSSMFNVDEDGDKSLTDPQKFLVNAIILTHSNEDCPVLQKCKDDYPLWFGAIPATLPEQDDNLEVILYAEKAATKRAPQKTGHSRGLSSSIWA</sequence>
<feature type="region of interest" description="Disordered" evidence="1">
    <location>
        <begin position="109"/>
        <end position="165"/>
    </location>
</feature>
<protein>
    <submittedName>
        <fullName evidence="2">Uncharacterized protein</fullName>
    </submittedName>
</protein>
<dbReference type="EMBL" id="WVTB01000068">
    <property type="protein sequence ID" value="KAF3801227.1"/>
    <property type="molecule type" value="Genomic_DNA"/>
</dbReference>
<gene>
    <name evidence="2" type="ORF">GCG54_00006735</name>
</gene>